<dbReference type="GO" id="GO:0003676">
    <property type="term" value="F:nucleic acid binding"/>
    <property type="evidence" value="ECO:0007669"/>
    <property type="project" value="InterPro"/>
</dbReference>
<feature type="domain" description="Integrase catalytic" evidence="1">
    <location>
        <begin position="52"/>
        <end position="229"/>
    </location>
</feature>
<dbReference type="eggNOG" id="COG4584">
    <property type="taxonomic scope" value="Bacteria"/>
</dbReference>
<dbReference type="PROSITE" id="PS50994">
    <property type="entry name" value="INTEGRASE"/>
    <property type="match status" value="1"/>
</dbReference>
<reference evidence="2 3" key="1">
    <citation type="submission" date="2014-03" db="EMBL/GenBank/DDBJ databases">
        <title>Genome sequence of Clostridium litorale W6, DSM 5388.</title>
        <authorList>
            <person name="Poehlein A."/>
            <person name="Jagirdar A."/>
            <person name="Khonsari B."/>
            <person name="Chibani C.M."/>
            <person name="Gutierrez Gutierrez D.A."/>
            <person name="Davydova E."/>
            <person name="Alghaithi H.S."/>
            <person name="Nair K.P."/>
            <person name="Dhamotharan K."/>
            <person name="Chandran L."/>
            <person name="G W."/>
            <person name="Daniel R."/>
        </authorList>
    </citation>
    <scope>NUCLEOTIDE SEQUENCE [LARGE SCALE GENOMIC DNA]</scope>
    <source>
        <strain evidence="2 3">W6</strain>
    </source>
</reference>
<dbReference type="Proteomes" id="UP000027946">
    <property type="component" value="Unassembled WGS sequence"/>
</dbReference>
<evidence type="ECO:0000313" key="3">
    <source>
        <dbReference type="Proteomes" id="UP000027946"/>
    </source>
</evidence>
<keyword evidence="3" id="KW-1185">Reference proteome</keyword>
<dbReference type="PANTHER" id="PTHR35004:SF7">
    <property type="entry name" value="INTEGRASE PROTEIN"/>
    <property type="match status" value="1"/>
</dbReference>
<dbReference type="AlphaFoldDB" id="A0A069RFA2"/>
<dbReference type="STRING" id="1121324.CLIT_10c04360"/>
<comment type="caution">
    <text evidence="2">The sequence shown here is derived from an EMBL/GenBank/DDBJ whole genome shotgun (WGS) entry which is preliminary data.</text>
</comment>
<dbReference type="InterPro" id="IPR001584">
    <property type="entry name" value="Integrase_cat-core"/>
</dbReference>
<sequence>MQDKSAPLKQRHTAKRIFTRLQEEYPELLSVGYRSICRYVSEKKKELYKESRGYIPLSHPSGEAQVDFGKAMFYENDTAINGHYLSLSFPYSNAAYTQVFKGENQECLLEGLKTIFEYMGKVPYKIWFDNLSAAVVLGKNKTRSLVKQFEQFSLHYGFEATFCNPNSGHEKGHVENKIGYVRRNMFVPIPRFTSLEDYNKELLLKSDSDMDRKHYIKDVKISDLFEKDKKQMINLPIGC</sequence>
<accession>A0A069RFA2</accession>
<dbReference type="GO" id="GO:0015074">
    <property type="term" value="P:DNA integration"/>
    <property type="evidence" value="ECO:0007669"/>
    <property type="project" value="InterPro"/>
</dbReference>
<proteinExistence type="predicted"/>
<dbReference type="NCBIfam" id="NF033546">
    <property type="entry name" value="transpos_IS21"/>
    <property type="match status" value="1"/>
</dbReference>
<gene>
    <name evidence="2" type="ORF">CLIT_10c04360</name>
</gene>
<dbReference type="EMBL" id="JJMM01000010">
    <property type="protein sequence ID" value="KDR95709.1"/>
    <property type="molecule type" value="Genomic_DNA"/>
</dbReference>
<dbReference type="InterPro" id="IPR036397">
    <property type="entry name" value="RNaseH_sf"/>
</dbReference>
<organism evidence="2 3">
    <name type="scientific">Peptoclostridium litorale DSM 5388</name>
    <dbReference type="NCBI Taxonomy" id="1121324"/>
    <lineage>
        <taxon>Bacteria</taxon>
        <taxon>Bacillati</taxon>
        <taxon>Bacillota</taxon>
        <taxon>Clostridia</taxon>
        <taxon>Peptostreptococcales</taxon>
        <taxon>Peptoclostridiaceae</taxon>
        <taxon>Peptoclostridium</taxon>
    </lineage>
</organism>
<dbReference type="PANTHER" id="PTHR35004">
    <property type="entry name" value="TRANSPOSASE RV3428C-RELATED"/>
    <property type="match status" value="1"/>
</dbReference>
<dbReference type="Gene3D" id="3.30.420.10">
    <property type="entry name" value="Ribonuclease H-like superfamily/Ribonuclease H"/>
    <property type="match status" value="1"/>
</dbReference>
<evidence type="ECO:0000259" key="1">
    <source>
        <dbReference type="PROSITE" id="PS50994"/>
    </source>
</evidence>
<evidence type="ECO:0000313" key="2">
    <source>
        <dbReference type="EMBL" id="KDR95709.1"/>
    </source>
</evidence>
<name>A0A069RFA2_PEPLI</name>
<protein>
    <submittedName>
        <fullName evidence="2">Transposase</fullName>
    </submittedName>
</protein>